<accession>A0A9N7JLN5</accession>
<dbReference type="SMART" id="SM00283">
    <property type="entry name" value="MA"/>
    <property type="match status" value="1"/>
</dbReference>
<evidence type="ECO:0000256" key="4">
    <source>
        <dbReference type="ARBA" id="ARBA00022692"/>
    </source>
</evidence>
<evidence type="ECO:0000313" key="14">
    <source>
        <dbReference type="EMBL" id="USS01447.1"/>
    </source>
</evidence>
<comment type="subcellular location">
    <subcellularLocation>
        <location evidence="1">Cell membrane</location>
        <topology evidence="1">Multi-pass membrane protein</topology>
    </subcellularLocation>
</comment>
<keyword evidence="4 10" id="KW-0812">Transmembrane</keyword>
<dbReference type="InterPro" id="IPR033479">
    <property type="entry name" value="dCache_1"/>
</dbReference>
<comment type="similarity">
    <text evidence="8">Belongs to the methyl-accepting chemotaxis (MCP) protein family.</text>
</comment>
<dbReference type="InterPro" id="IPR004089">
    <property type="entry name" value="MCPsignal_dom"/>
</dbReference>
<name>A0A9N7JLN5_CLOSE</name>
<evidence type="ECO:0000256" key="7">
    <source>
        <dbReference type="ARBA" id="ARBA00023224"/>
    </source>
</evidence>
<dbReference type="OrthoDB" id="13222at2"/>
<evidence type="ECO:0000256" key="1">
    <source>
        <dbReference type="ARBA" id="ARBA00004651"/>
    </source>
</evidence>
<dbReference type="GO" id="GO:0006935">
    <property type="term" value="P:chemotaxis"/>
    <property type="evidence" value="ECO:0007669"/>
    <property type="project" value="UniProtKB-KW"/>
</dbReference>
<keyword evidence="5 10" id="KW-1133">Transmembrane helix</keyword>
<evidence type="ECO:0000256" key="8">
    <source>
        <dbReference type="ARBA" id="ARBA00029447"/>
    </source>
</evidence>
<feature type="domain" description="Methyl-accepting transducer" evidence="11">
    <location>
        <begin position="382"/>
        <end position="639"/>
    </location>
</feature>
<keyword evidence="6 10" id="KW-0472">Membrane</keyword>
<dbReference type="SUPFAM" id="SSF58104">
    <property type="entry name" value="Methyl-accepting chemotaxis protein (MCP) signaling domain"/>
    <property type="match status" value="1"/>
</dbReference>
<evidence type="ECO:0000256" key="2">
    <source>
        <dbReference type="ARBA" id="ARBA00022475"/>
    </source>
</evidence>
<dbReference type="GO" id="GO:0005886">
    <property type="term" value="C:plasma membrane"/>
    <property type="evidence" value="ECO:0007669"/>
    <property type="project" value="UniProtKB-SubCell"/>
</dbReference>
<dbReference type="Proteomes" id="UP001055437">
    <property type="component" value="Chromosome"/>
</dbReference>
<keyword evidence="2" id="KW-1003">Cell membrane</keyword>
<keyword evidence="16" id="KW-1185">Reference proteome</keyword>
<dbReference type="CDD" id="cd18774">
    <property type="entry name" value="PDC2_HK_sensor"/>
    <property type="match status" value="1"/>
</dbReference>
<dbReference type="PROSITE" id="PS50885">
    <property type="entry name" value="HAMP"/>
    <property type="match status" value="1"/>
</dbReference>
<evidence type="ECO:0000259" key="12">
    <source>
        <dbReference type="PROSITE" id="PS50885"/>
    </source>
</evidence>
<dbReference type="GeneID" id="303561171"/>
<dbReference type="InterPro" id="IPR029151">
    <property type="entry name" value="Sensor-like_sf"/>
</dbReference>
<dbReference type="Pfam" id="PF02743">
    <property type="entry name" value="dCache_1"/>
    <property type="match status" value="1"/>
</dbReference>
<reference evidence="13 15" key="1">
    <citation type="submission" date="2017-09" db="EMBL/GenBank/DDBJ databases">
        <authorList>
            <person name="Thomas P."/>
            <person name="Seyboldt C."/>
        </authorList>
    </citation>
    <scope>NUCLEOTIDE SEQUENCE [LARGE SCALE GENOMIC DNA]</scope>
    <source>
        <strain evidence="13 15">DSM 7534</strain>
    </source>
</reference>
<dbReference type="CDD" id="cd18773">
    <property type="entry name" value="PDC1_HK_sensor"/>
    <property type="match status" value="1"/>
</dbReference>
<dbReference type="PROSITE" id="PS50111">
    <property type="entry name" value="CHEMOTAXIS_TRANSDUC_2"/>
    <property type="match status" value="1"/>
</dbReference>
<evidence type="ECO:0000256" key="9">
    <source>
        <dbReference type="PROSITE-ProRule" id="PRU00284"/>
    </source>
</evidence>
<dbReference type="Pfam" id="PF00015">
    <property type="entry name" value="MCPsignal"/>
    <property type="match status" value="1"/>
</dbReference>
<dbReference type="Gene3D" id="1.10.287.950">
    <property type="entry name" value="Methyl-accepting chemotaxis protein"/>
    <property type="match status" value="1"/>
</dbReference>
<dbReference type="Gene3D" id="3.30.450.20">
    <property type="entry name" value="PAS domain"/>
    <property type="match status" value="2"/>
</dbReference>
<evidence type="ECO:0000313" key="13">
    <source>
        <dbReference type="EMBL" id="AYE34853.1"/>
    </source>
</evidence>
<organism evidence="13 15">
    <name type="scientific">Clostridium septicum</name>
    <dbReference type="NCBI Taxonomy" id="1504"/>
    <lineage>
        <taxon>Bacteria</taxon>
        <taxon>Bacillati</taxon>
        <taxon>Bacillota</taxon>
        <taxon>Clostridia</taxon>
        <taxon>Eubacteriales</taxon>
        <taxon>Clostridiaceae</taxon>
        <taxon>Clostridium</taxon>
    </lineage>
</organism>
<dbReference type="PANTHER" id="PTHR32089:SF114">
    <property type="entry name" value="METHYL-ACCEPTING CHEMOTAXIS PROTEIN MCPB"/>
    <property type="match status" value="1"/>
</dbReference>
<dbReference type="SMART" id="SM00304">
    <property type="entry name" value="HAMP"/>
    <property type="match status" value="1"/>
</dbReference>
<evidence type="ECO:0000256" key="5">
    <source>
        <dbReference type="ARBA" id="ARBA00022989"/>
    </source>
</evidence>
<evidence type="ECO:0000256" key="6">
    <source>
        <dbReference type="ARBA" id="ARBA00023136"/>
    </source>
</evidence>
<dbReference type="Gene3D" id="6.10.340.10">
    <property type="match status" value="1"/>
</dbReference>
<protein>
    <submittedName>
        <fullName evidence="13">Methyl-accepting chemotaxis protein</fullName>
    </submittedName>
</protein>
<gene>
    <name evidence="13" type="ORF">CP523_10800</name>
    <name evidence="14" type="ORF">NH397_03145</name>
</gene>
<dbReference type="EMBL" id="CP099799">
    <property type="protein sequence ID" value="USS01447.1"/>
    <property type="molecule type" value="Genomic_DNA"/>
</dbReference>
<dbReference type="GO" id="GO:0007165">
    <property type="term" value="P:signal transduction"/>
    <property type="evidence" value="ECO:0007669"/>
    <property type="project" value="UniProtKB-KW"/>
</dbReference>
<dbReference type="RefSeq" id="WP_066677599.1">
    <property type="nucleotide sequence ID" value="NZ_CABMIZ010000029.1"/>
</dbReference>
<keyword evidence="3" id="KW-0145">Chemotaxis</keyword>
<sequence>MRGCSKKSLKGEILQLLLLTSIIPIFVISLSNFYIINKNLRKQLSNNIESGTEAVRQALVNSHKTSIADIDYLALDPNAKGIVTNKNNEEKTLNEILDGYIKTTEDITWVYIGTKNGKYISKPDTTLSSDFDPRQREWYRNALEHPSETVLSKPYIDIENNKIVITYSKAVKNDNGEIQGVVALDKKLDKVSDIINEIDLGNNAFQGIMSEDGFILAHKDKSLIGKSGNDLPWIEKVKKINNNQTEKISIDNKEYIVYKKIDNITNLSMIVFIPNEQIIKNIINGMIIPIVILILVIIFTGIATKLFADRLTHPIKSVVNILEKIKSGDFTEKVEEKSYYNLEISSIIVALNSLIDDMKILLTGVKEASDYVKEGSTTLFGIIRESSNVGEEVAKSVQQIAEGSTNQATELDITVNVVNNLEAEVNKSINNSKYMLEASDKVKSSTLQGTVAIENLSDSYEENRKASNNISSKVDILANKSEEIVKIIDTIGSITDQTSLLALNASIEAARAGEVGRGFAVVAEEVRKLAEESAKSAKEINKVIEEIKSSIDELYKETKITEDLNEKTVGSLDITKDKFKVIDEMMNELEKTIKLFTNSLSVINDNKNIVVNKISEVATVSEESATITEEVSAATEEQASSLQEMTIQSETLNTYAENLKILIEKFKI</sequence>
<dbReference type="CDD" id="cd06225">
    <property type="entry name" value="HAMP"/>
    <property type="match status" value="1"/>
</dbReference>
<evidence type="ECO:0000313" key="15">
    <source>
        <dbReference type="Proteomes" id="UP000280586"/>
    </source>
</evidence>
<evidence type="ECO:0000313" key="16">
    <source>
        <dbReference type="Proteomes" id="UP001055437"/>
    </source>
</evidence>
<evidence type="ECO:0000259" key="11">
    <source>
        <dbReference type="PROSITE" id="PS50111"/>
    </source>
</evidence>
<dbReference type="AlphaFoldDB" id="A0A9N7JLN5"/>
<keyword evidence="7 9" id="KW-0807">Transducer</keyword>
<dbReference type="InterPro" id="IPR003660">
    <property type="entry name" value="HAMP_dom"/>
</dbReference>
<dbReference type="Proteomes" id="UP000280586">
    <property type="component" value="Chromosome"/>
</dbReference>
<dbReference type="PANTHER" id="PTHR32089">
    <property type="entry name" value="METHYL-ACCEPTING CHEMOTAXIS PROTEIN MCPB"/>
    <property type="match status" value="1"/>
</dbReference>
<reference evidence="14" key="2">
    <citation type="submission" date="2022-06" db="EMBL/GenBank/DDBJ databases">
        <authorList>
            <person name="Holder M.E."/>
            <person name="Ajami N.J."/>
            <person name="Petrosino J.F."/>
        </authorList>
    </citation>
    <scope>NUCLEOTIDE SEQUENCE</scope>
    <source>
        <strain evidence="14">RMA 8861</strain>
    </source>
</reference>
<evidence type="ECO:0000256" key="3">
    <source>
        <dbReference type="ARBA" id="ARBA00022500"/>
    </source>
</evidence>
<dbReference type="EMBL" id="CP023671">
    <property type="protein sequence ID" value="AYE34853.1"/>
    <property type="molecule type" value="Genomic_DNA"/>
</dbReference>
<proteinExistence type="inferred from homology"/>
<feature type="transmembrane region" description="Helical" evidence="10">
    <location>
        <begin position="12"/>
        <end position="36"/>
    </location>
</feature>
<feature type="domain" description="HAMP" evidence="12">
    <location>
        <begin position="309"/>
        <end position="363"/>
    </location>
</feature>
<evidence type="ECO:0000256" key="10">
    <source>
        <dbReference type="SAM" id="Phobius"/>
    </source>
</evidence>
<dbReference type="SUPFAM" id="SSF103190">
    <property type="entry name" value="Sensory domain-like"/>
    <property type="match status" value="1"/>
</dbReference>
<feature type="transmembrane region" description="Helical" evidence="10">
    <location>
        <begin position="286"/>
        <end position="308"/>
    </location>
</feature>
<dbReference type="KEGG" id="csep:CP523_10800"/>